<feature type="region of interest" description="Disordered" evidence="2">
    <location>
        <begin position="79"/>
        <end position="139"/>
    </location>
</feature>
<feature type="compositionally biased region" description="Basic and acidic residues" evidence="2">
    <location>
        <begin position="432"/>
        <end position="461"/>
    </location>
</feature>
<dbReference type="InterPro" id="IPR024975">
    <property type="entry name" value="NOV_C"/>
</dbReference>
<evidence type="ECO:0000256" key="2">
    <source>
        <dbReference type="SAM" id="MobiDB-lite"/>
    </source>
</evidence>
<dbReference type="EMBL" id="CM016560">
    <property type="protein sequence ID" value="TKV90731.1"/>
    <property type="molecule type" value="Genomic_DNA"/>
</dbReference>
<dbReference type="Gramene" id="TKV90731">
    <property type="protein sequence ID" value="TKV90731"/>
    <property type="gene ID" value="SEVIR_9G047900v2"/>
</dbReference>
<dbReference type="PANTHER" id="PTHR32387">
    <property type="entry name" value="WU:FJ29H11"/>
    <property type="match status" value="1"/>
</dbReference>
<feature type="compositionally biased region" description="Acidic residues" evidence="2">
    <location>
        <begin position="388"/>
        <end position="398"/>
    </location>
</feature>
<dbReference type="GO" id="GO:0048364">
    <property type="term" value="P:root development"/>
    <property type="evidence" value="ECO:0007669"/>
    <property type="project" value="TreeGrafter"/>
</dbReference>
<dbReference type="GO" id="GO:0010305">
    <property type="term" value="P:leaf vascular tissue pattern formation"/>
    <property type="evidence" value="ECO:0007669"/>
    <property type="project" value="TreeGrafter"/>
</dbReference>
<dbReference type="GO" id="GO:0009793">
    <property type="term" value="P:embryo development ending in seed dormancy"/>
    <property type="evidence" value="ECO:0007669"/>
    <property type="project" value="TreeGrafter"/>
</dbReference>
<evidence type="ECO:0000313" key="5">
    <source>
        <dbReference type="Proteomes" id="UP000298652"/>
    </source>
</evidence>
<feature type="compositionally biased region" description="Basic and acidic residues" evidence="2">
    <location>
        <begin position="415"/>
        <end position="424"/>
    </location>
</feature>
<dbReference type="Pfam" id="PF13020">
    <property type="entry name" value="NOV_C"/>
    <property type="match status" value="1"/>
</dbReference>
<dbReference type="InterPro" id="IPR036890">
    <property type="entry name" value="HATPase_C_sf"/>
</dbReference>
<dbReference type="SUPFAM" id="SSF55874">
    <property type="entry name" value="ATPase domain of HSP90 chaperone/DNA topoisomerase II/histidine kinase"/>
    <property type="match status" value="1"/>
</dbReference>
<dbReference type="InterPro" id="IPR052957">
    <property type="entry name" value="Auxin_embryo_med"/>
</dbReference>
<accession>A0A4U6SRA3</accession>
<dbReference type="GO" id="GO:0005634">
    <property type="term" value="C:nucleus"/>
    <property type="evidence" value="ECO:0007669"/>
    <property type="project" value="TreeGrafter"/>
</dbReference>
<proteinExistence type="predicted"/>
<evidence type="ECO:0000313" key="4">
    <source>
        <dbReference type="EMBL" id="TKV90731.1"/>
    </source>
</evidence>
<dbReference type="Proteomes" id="UP000298652">
    <property type="component" value="Chromosome 9"/>
</dbReference>
<dbReference type="NCBIfam" id="NF047352">
    <property type="entry name" value="P_loop_sacsin"/>
    <property type="match status" value="1"/>
</dbReference>
<comment type="subunit">
    <text evidence="1">Homodimer.</text>
</comment>
<reference evidence="4" key="1">
    <citation type="submission" date="2019-03" db="EMBL/GenBank/DDBJ databases">
        <title>WGS assembly of Setaria viridis.</title>
        <authorList>
            <person name="Huang P."/>
            <person name="Jenkins J."/>
            <person name="Grimwood J."/>
            <person name="Barry K."/>
            <person name="Healey A."/>
            <person name="Mamidi S."/>
            <person name="Sreedasyam A."/>
            <person name="Shu S."/>
            <person name="Feldman M."/>
            <person name="Wu J."/>
            <person name="Yu Y."/>
            <person name="Chen C."/>
            <person name="Johnson J."/>
            <person name="Rokhsar D."/>
            <person name="Baxter I."/>
            <person name="Schmutz J."/>
            <person name="Brutnell T."/>
            <person name="Kellogg E."/>
        </authorList>
    </citation>
    <scope>NUCLEOTIDE SEQUENCE [LARGE SCALE GENOMIC DNA]</scope>
</reference>
<dbReference type="FunFam" id="3.30.565.10:FF:000105">
    <property type="entry name" value="Histidine kinase-DNA gyrase B-and HSP90-like ATPase family protein"/>
    <property type="match status" value="1"/>
</dbReference>
<protein>
    <recommendedName>
        <fullName evidence="3">Protein NO VEIN C-terminal domain-containing protein</fullName>
    </recommendedName>
</protein>
<feature type="compositionally biased region" description="Polar residues" evidence="2">
    <location>
        <begin position="95"/>
        <end position="105"/>
    </location>
</feature>
<evidence type="ECO:0000256" key="1">
    <source>
        <dbReference type="ARBA" id="ARBA00011738"/>
    </source>
</evidence>
<sequence>MSRRDQHQWPRPGLGYDPRAAAAAQWYGAASASFPDPGAAPLHGMNPFGFAPNPLFAPNPFNMVSDLLLQNPAALASYQQQLQQQQAHHFPSHAYHQTPTSNTQRRPTKPAAAASASPAPPAPQPQQQQQQQPPQRQQAVIDRAQAAARKAREELVKSGEGVTGWKVAQAVLVALKVDSWASLGVQLQDVPLLRDLFLIEGKVNAFIHCYVAARKIVTVYDLEVEICKNEGVLQFEELGLGPFLQHPLVGHYFAVPSDLSMMPKLSSEEIINVLQKFVDNSKKKITVEDFLNYLSEQKSVSGKEKLGVRVQSLGLHISFLRQARQTELSSLKLPGNKSGSGHSTQEKYLLKNTNYHTHKQALDKRFNSLTNRIKQLPGINKHIHFDSTDDETDCDSSAEEGKFDDNESKNGCSVLDKKDDDKRVNSCPYPSKTEEMERLGLKSETNKKPALEISKARESGKKGKLREKRKFEENESPSSSCKLPKKQQKLQKHEASPNCFLSIGKLENFITTWKETCREHPVQQVLEMIANYYGRTPSEKKKIINFCSQYPGIGLLNVAVKSMGCGLLDSIYDVIQLSSENNVSSSPLPNTTTEVMEIEPPNKENASCIANGANNRSEDNGSGHSVAIDDVIRRITEYIECNSKVSGDVALQVRALHDCETWVTTQFSANQFSALGHGTFLEFLEKNCHHFPTALSSFLKGGACDSSSLEVSVLQQQVEVLLCQAESNWLEDGDFSEDSLVMILKRQFPSISFDVMQDKSGERLPGYIKRQRKNIQTNTLKFSISLLEKRWFGNLPGRHENVDVLGNDVAEQHYYLGTVCSREAINCLLRAPMLSDLHIWSHWDLLFAPTLGSFVRWLLTTGPIQELSCIVTTDGRFIRVDPSATVDQFLEAIIQRSPFQVAVKLLSLLYIYDGSTNTPMSLLKCYAERAIKLIVDNNNDLMNTNSENCQVSSAKSIRSDSLPNFDDTVHLIAKFVLDCLGHLPLEFRSLAADILLAGLRVVTKNCYSVMLHVATEDWQLCMLHDIGLSLGVAEWVEDCRRLCLTEEVHVQKEKHSSAKLTSTASEVATRENSNLLISSDVDMMDERRKLFPSTNDQVGIDNKDSKVLNPVGTEADIAESHTKQSSMMGETNLEEASLVIETIRREEFGLDQALSYTENSLLKKQHARLGRALHCLSQELYSQDSHLLLELVQNADDNAYPDDVEPTLAFILQENGIVVLNNERGFSAQNIRALCDIGNSTKKGSNRGYIGNKGIGFKSVFRVTDAPEIHSNGFHVKFDITDGQIGFVLPTAVPPYSTTSFSRMLAIEDDKDARSLWNTCILLPFRSKFREGTGMCSIVSMFSDLHPSLLLFLHRLKCIKFKNLLDDTLLIMRREALGDGIVRISHGIETMSWLVVSKRLQGTIVRHDVCTTEIAVAFTLQETEKGDYEPYLKQQPVFAFLPLRNYGLKFILQGDFVLPSSREEVDADSAWNQWLLSEFPSLFVNAQETFCALPCFQRCPGKAVTAFLSFIPLAGEVHGFFSHLPHLILSKLRLTRCMFLDGSTLQWVFPCNTLRGWDEQTKMLLSDGLLHEHLGLGYLSKDIVISDNLSRALGIHDYGPNILIDAISSICRIDGCIESLGLEWLCAWFVTLYLTLLSHSSRNVSLTRSLEDDLLNTVRKIRCIPLSDGSFSSVEDGPIWLPYDIVNSIPESSIQNFPVMYSNLRTVSPDLLSASCKNKYLMEEVRTNDLVDILQKIGVRKLSGHDIIKNHIMISLRNGLDANTEDQLIREYVSFIMVHLQSSCTSCNFEKEEIVSELRRRPIFLTNHGYKCPADEPIHFSKDYGNSVDVGRLLQNVAINWIELDSCYLMHHGSKSSPYELEKWRRFFEEMGVTDFVQVVKVEKHSSQDDSFLAGGHSIADVSAKPCTVYDWESPELSSILSIFSSKRCRKNCVYLLEVLDRFWDDHYSAKARSLTNATHCGENRTVESSFLKSIQSFKWVASSMDEDLHYATDLFYDFENVRSLFGSVAPYAVPQVSSSSLRKDIGFKTEASYCDALMVLKSWITSQVPFSASMSQMCKFYTFLSEGVADLKIDIKREFLSSPSIFTPLQRPRSSEVIPGKFLPPKDLYWHDPTGCSEITEEFVATKSRSMFPRRMLSVAYPSLCEFFTEACAVPKVPKTSNYVEMLIQLSTAALPSQAANHVFRVFVRWANDWHSESDKMNDILYLKESLQKLETTILPTTVDKWVSLHPSFGLVCWVDDDELKLQFKNSNDVNFIQFGDLSFEDKQMLYGRVAALMKSLGIQALSKVVYREAIFYGTSENREKVSLICWLLPYMQRYIYKMHKDTYINFQQNEIMKLSNLQVVVVDKLFHKYVLRGLESSSKKRFKCHCLLQGNTLYATQDADSHSVFLELSRIFFDGSPDLHFANFLHMIKTMAGSGTPAEQIESFIINNQNVPELPEHEAVWSFSSLSAANQSPANQEVDPQGVELQPVCGFNAPNHQKAPVMISSWPLNHWRTAPVFKTPLISHQSCTQEAKVNDAGPSSDLSMPALCGHTEDTLLSVDLDGDWIIEENARPETTLLGDSTATILDEPQMMMSDFSSAPTYLDVEAGSSSPTVHVELTNFNEKMANLIEDRNRLPPDATQLKTGRLGEELVHKHFAEQLGSNNVRWMNEKIETGLPYDIVITHSEGFTEYVEVKTTVSSRKDWFDVTPREWQFALEKGDLFSIARVILSSTKRASIEMLKNPYKLYKQKALRLGLLISRQGSAAT</sequence>
<dbReference type="PANTHER" id="PTHR32387:SF0">
    <property type="entry name" value="PROTEIN NO VEIN"/>
    <property type="match status" value="1"/>
</dbReference>
<organism evidence="4 5">
    <name type="scientific">Setaria viridis</name>
    <name type="common">Green bristlegrass</name>
    <name type="synonym">Setaria italica subsp. viridis</name>
    <dbReference type="NCBI Taxonomy" id="4556"/>
    <lineage>
        <taxon>Eukaryota</taxon>
        <taxon>Viridiplantae</taxon>
        <taxon>Streptophyta</taxon>
        <taxon>Embryophyta</taxon>
        <taxon>Tracheophyta</taxon>
        <taxon>Spermatophyta</taxon>
        <taxon>Magnoliopsida</taxon>
        <taxon>Liliopsida</taxon>
        <taxon>Poales</taxon>
        <taxon>Poaceae</taxon>
        <taxon>PACMAD clade</taxon>
        <taxon>Panicoideae</taxon>
        <taxon>Panicodae</taxon>
        <taxon>Paniceae</taxon>
        <taxon>Cenchrinae</taxon>
        <taxon>Setaria</taxon>
    </lineage>
</organism>
<dbReference type="OMA" id="PLEVHVN"/>
<feature type="compositionally biased region" description="Basic and acidic residues" evidence="2">
    <location>
        <begin position="399"/>
        <end position="408"/>
    </location>
</feature>
<keyword evidence="5" id="KW-1185">Reference proteome</keyword>
<evidence type="ECO:0000259" key="3">
    <source>
        <dbReference type="Pfam" id="PF13020"/>
    </source>
</evidence>
<feature type="compositionally biased region" description="Low complexity" evidence="2">
    <location>
        <begin position="125"/>
        <end position="139"/>
    </location>
</feature>
<name>A0A4U6SRA3_SETVI</name>
<dbReference type="Gene3D" id="3.30.565.10">
    <property type="entry name" value="Histidine kinase-like ATPase, C-terminal domain"/>
    <property type="match status" value="1"/>
</dbReference>
<feature type="region of interest" description="Disordered" evidence="2">
    <location>
        <begin position="384"/>
        <end position="487"/>
    </location>
</feature>
<gene>
    <name evidence="4" type="ORF">SEVIR_9G047900v2</name>
</gene>
<feature type="domain" description="Protein NO VEIN C-terminal" evidence="3">
    <location>
        <begin position="2633"/>
        <end position="2718"/>
    </location>
</feature>